<comment type="caution">
    <text evidence="2">The sequence shown here is derived from an EMBL/GenBank/DDBJ whole genome shotgun (WGS) entry which is preliminary data.</text>
</comment>
<proteinExistence type="predicted"/>
<reference evidence="2" key="1">
    <citation type="submission" date="2020-09" db="EMBL/GenBank/DDBJ databases">
        <title>Pelagicoccus enzymogenes sp. nov. with an EPS production, isolated from marine sediment.</title>
        <authorList>
            <person name="Feng X."/>
        </authorList>
    </citation>
    <scope>NUCLEOTIDE SEQUENCE</scope>
    <source>
        <strain evidence="2">NFK12</strain>
    </source>
</reference>
<accession>A0A927FA43</accession>
<dbReference type="InterPro" id="IPR045459">
    <property type="entry name" value="DUF5908"/>
</dbReference>
<feature type="region of interest" description="Disordered" evidence="1">
    <location>
        <begin position="14"/>
        <end position="39"/>
    </location>
</feature>
<keyword evidence="3" id="KW-1185">Reference proteome</keyword>
<evidence type="ECO:0000313" key="3">
    <source>
        <dbReference type="Proteomes" id="UP000622317"/>
    </source>
</evidence>
<organism evidence="2 3">
    <name type="scientific">Pelagicoccus enzymogenes</name>
    <dbReference type="NCBI Taxonomy" id="2773457"/>
    <lineage>
        <taxon>Bacteria</taxon>
        <taxon>Pseudomonadati</taxon>
        <taxon>Verrucomicrobiota</taxon>
        <taxon>Opitutia</taxon>
        <taxon>Puniceicoccales</taxon>
        <taxon>Pelagicoccaceae</taxon>
        <taxon>Pelagicoccus</taxon>
    </lineage>
</organism>
<dbReference type="Proteomes" id="UP000622317">
    <property type="component" value="Unassembled WGS sequence"/>
</dbReference>
<dbReference type="EMBL" id="JACYFG010000036">
    <property type="protein sequence ID" value="MBD5780640.1"/>
    <property type="molecule type" value="Genomic_DNA"/>
</dbReference>
<dbReference type="RefSeq" id="WP_191617736.1">
    <property type="nucleotide sequence ID" value="NZ_JACYFG010000036.1"/>
</dbReference>
<dbReference type="Pfam" id="PF19265">
    <property type="entry name" value="DUF5908"/>
    <property type="match status" value="1"/>
</dbReference>
<evidence type="ECO:0000256" key="1">
    <source>
        <dbReference type="SAM" id="MobiDB-lite"/>
    </source>
</evidence>
<gene>
    <name evidence="2" type="ORF">IEN85_14150</name>
</gene>
<dbReference type="AlphaFoldDB" id="A0A927FA43"/>
<protein>
    <submittedName>
        <fullName evidence="2">Uncharacterized protein</fullName>
    </submittedName>
</protein>
<sequence length="60" mass="6775">MTIEIRQLIIRASLTDEPKDKGPQTGAEARGGGNKNNQKAEIVREAVEQVMQILREEKER</sequence>
<name>A0A927FA43_9BACT</name>
<evidence type="ECO:0000313" key="2">
    <source>
        <dbReference type="EMBL" id="MBD5780640.1"/>
    </source>
</evidence>